<accession>A0A9J6BDM5</accession>
<feature type="chain" id="PRO_5039887866" evidence="1">
    <location>
        <begin position="21"/>
        <end position="194"/>
    </location>
</feature>
<dbReference type="Gene3D" id="2.40.128.20">
    <property type="match status" value="1"/>
</dbReference>
<feature type="signal peptide" evidence="1">
    <location>
        <begin position="1"/>
        <end position="20"/>
    </location>
</feature>
<dbReference type="Proteomes" id="UP001107558">
    <property type="component" value="Chromosome 4"/>
</dbReference>
<dbReference type="InterPro" id="IPR012674">
    <property type="entry name" value="Calycin"/>
</dbReference>
<evidence type="ECO:0000313" key="2">
    <source>
        <dbReference type="EMBL" id="KAG5667727.1"/>
    </source>
</evidence>
<keyword evidence="3" id="KW-1185">Reference proteome</keyword>
<name>A0A9J6BDM5_POLVA</name>
<comment type="caution">
    <text evidence="2">The sequence shown here is derived from an EMBL/GenBank/DDBJ whole genome shotgun (WGS) entry which is preliminary data.</text>
</comment>
<dbReference type="SUPFAM" id="SSF50814">
    <property type="entry name" value="Lipocalins"/>
    <property type="match status" value="1"/>
</dbReference>
<organism evidence="2 3">
    <name type="scientific">Polypedilum vanderplanki</name>
    <name type="common">Sleeping chironomid midge</name>
    <dbReference type="NCBI Taxonomy" id="319348"/>
    <lineage>
        <taxon>Eukaryota</taxon>
        <taxon>Metazoa</taxon>
        <taxon>Ecdysozoa</taxon>
        <taxon>Arthropoda</taxon>
        <taxon>Hexapoda</taxon>
        <taxon>Insecta</taxon>
        <taxon>Pterygota</taxon>
        <taxon>Neoptera</taxon>
        <taxon>Endopterygota</taxon>
        <taxon>Diptera</taxon>
        <taxon>Nematocera</taxon>
        <taxon>Chironomoidea</taxon>
        <taxon>Chironomidae</taxon>
        <taxon>Chironominae</taxon>
        <taxon>Polypedilum</taxon>
        <taxon>Polypedilum</taxon>
    </lineage>
</organism>
<proteinExistence type="predicted"/>
<protein>
    <submittedName>
        <fullName evidence="2">Uncharacterized protein</fullName>
    </submittedName>
</protein>
<reference evidence="2" key="1">
    <citation type="submission" date="2021-03" db="EMBL/GenBank/DDBJ databases">
        <title>Chromosome level genome of the anhydrobiotic midge Polypedilum vanderplanki.</title>
        <authorList>
            <person name="Yoshida Y."/>
            <person name="Kikawada T."/>
            <person name="Gusev O."/>
        </authorList>
    </citation>
    <scope>NUCLEOTIDE SEQUENCE</scope>
    <source>
        <strain evidence="2">NIAS01</strain>
        <tissue evidence="2">Whole body or cell culture</tissue>
    </source>
</reference>
<keyword evidence="1" id="KW-0732">Signal</keyword>
<dbReference type="EMBL" id="JADBJN010000004">
    <property type="protein sequence ID" value="KAG5667727.1"/>
    <property type="molecule type" value="Genomic_DNA"/>
</dbReference>
<gene>
    <name evidence="2" type="ORF">PVAND_015698</name>
</gene>
<evidence type="ECO:0000256" key="1">
    <source>
        <dbReference type="SAM" id="SignalP"/>
    </source>
</evidence>
<evidence type="ECO:0000313" key="3">
    <source>
        <dbReference type="Proteomes" id="UP001107558"/>
    </source>
</evidence>
<dbReference type="AlphaFoldDB" id="A0A9J6BDM5"/>
<sequence>MFRKILNFLIVIYSINFIFAQAPYKYKCPTFEKCTDKNFIFDQETILGYYYPILKIPYYFENGYKCSIFEFSKLPNKTIQFDKYDLNEKTKRERQMYGIFQSSPNGTLSLKFTQFEFPMTFKIVTNKPEYFIALACHDCGIFSQGGKGIYGYAFSKVPWPSCELIKEMKRKMINCGIGKHFIKHEIQDGCSRCS</sequence>